<keyword evidence="3" id="KW-1185">Reference proteome</keyword>
<evidence type="ECO:0000259" key="1">
    <source>
        <dbReference type="Pfam" id="PF00675"/>
    </source>
</evidence>
<dbReference type="RefSeq" id="XP_065659153.1">
    <property type="nucleotide sequence ID" value="XM_065803081.1"/>
</dbReference>
<accession>A0ABM4CBV5</accession>
<feature type="domain" description="Peptidase M16 N-terminal" evidence="1">
    <location>
        <begin position="59"/>
        <end position="203"/>
    </location>
</feature>
<dbReference type="GeneID" id="100203136"/>
<dbReference type="InterPro" id="IPR011249">
    <property type="entry name" value="Metalloenz_LuxS/M16"/>
</dbReference>
<dbReference type="PANTHER" id="PTHR11851:SF226">
    <property type="entry name" value="CYTOCHROME B-C1 COMPLEX SUBUNIT 2, MITOCHONDRIAL"/>
    <property type="match status" value="1"/>
</dbReference>
<dbReference type="InterPro" id="IPR050361">
    <property type="entry name" value="MPP/UQCRC_Complex"/>
</dbReference>
<reference evidence="4" key="1">
    <citation type="submission" date="2025-08" db="UniProtKB">
        <authorList>
            <consortium name="RefSeq"/>
        </authorList>
    </citation>
    <scope>IDENTIFICATION</scope>
</reference>
<dbReference type="PANTHER" id="PTHR11851">
    <property type="entry name" value="METALLOPROTEASE"/>
    <property type="match status" value="1"/>
</dbReference>
<name>A0ABM4CBV5_HYDVU</name>
<dbReference type="InterPro" id="IPR011765">
    <property type="entry name" value="Pept_M16_N"/>
</dbReference>
<evidence type="ECO:0000313" key="3">
    <source>
        <dbReference type="Proteomes" id="UP001652625"/>
    </source>
</evidence>
<evidence type="ECO:0000313" key="4">
    <source>
        <dbReference type="RefSeq" id="XP_065659153.1"/>
    </source>
</evidence>
<evidence type="ECO:0000259" key="2">
    <source>
        <dbReference type="Pfam" id="PF05193"/>
    </source>
</evidence>
<dbReference type="Gene3D" id="3.30.830.10">
    <property type="entry name" value="Metalloenzyme, LuxS/M16 peptidase-like"/>
    <property type="match status" value="2"/>
</dbReference>
<protein>
    <submittedName>
        <fullName evidence="4">Cytochrome b-c1 complex subunit 2, mitochondrial isoform X3</fullName>
    </submittedName>
</protein>
<dbReference type="InterPro" id="IPR007863">
    <property type="entry name" value="Peptidase_M16_C"/>
</dbReference>
<dbReference type="SUPFAM" id="SSF63411">
    <property type="entry name" value="LuxS/MPP-like metallohydrolase"/>
    <property type="match status" value="2"/>
</dbReference>
<proteinExistence type="predicted"/>
<sequence>MLPMRSQNIARFVSKSFRNVSQASCSVPLTDPIESGVSSRYPRPSSQDVKISKLENGIRVASIDNGGSVSKLAISLQSGSRYESVPNQGISQLVKNAAFMANKDRSALRTVREMQDIGGSLECSSSREAITRQASFLRNKLVNAMQIMASAFNGPLFYNWELSEVKKMCRMENATYAANENAVNLELLHKAAFRNGIGCSLYCNDFLIGKFSAHQLENFTQNNYNGEQLVIVGVDVNHDDLMTYARELFGSLPQSQPIKPAPQKYYGGEAQTFTGAGLTYASLVAEGAGLFHKDLPTLLVLQKVLGSGPYIKWGSNTVSSRLNKAALAVTDTPFIINALNLSYSDCGLFGFNVIASPSSIHKVLKSGVAQVSNIAKGNISVVDLERAKNQAKASIMMVAENKNDLLDDVVTQVMYSSSYISPKVASAKIDAVTIDSLIQVSKKVFSGKPTLAVTGNTSNPPYLDELFS</sequence>
<dbReference type="Pfam" id="PF05193">
    <property type="entry name" value="Peptidase_M16_C"/>
    <property type="match status" value="1"/>
</dbReference>
<feature type="domain" description="Peptidase M16 C-terminal" evidence="2">
    <location>
        <begin position="210"/>
        <end position="390"/>
    </location>
</feature>
<gene>
    <name evidence="4" type="primary">LOC100203136</name>
</gene>
<dbReference type="Pfam" id="PF00675">
    <property type="entry name" value="Peptidase_M16"/>
    <property type="match status" value="1"/>
</dbReference>
<organism evidence="3 4">
    <name type="scientific">Hydra vulgaris</name>
    <name type="common">Hydra</name>
    <name type="synonym">Hydra attenuata</name>
    <dbReference type="NCBI Taxonomy" id="6087"/>
    <lineage>
        <taxon>Eukaryota</taxon>
        <taxon>Metazoa</taxon>
        <taxon>Cnidaria</taxon>
        <taxon>Hydrozoa</taxon>
        <taxon>Hydroidolina</taxon>
        <taxon>Anthoathecata</taxon>
        <taxon>Aplanulata</taxon>
        <taxon>Hydridae</taxon>
        <taxon>Hydra</taxon>
    </lineage>
</organism>
<dbReference type="Proteomes" id="UP001652625">
    <property type="component" value="Chromosome 08"/>
</dbReference>